<protein>
    <recommendedName>
        <fullName evidence="4">Secreted protein</fullName>
    </recommendedName>
</protein>
<reference evidence="2 3" key="1">
    <citation type="submission" date="2024-10" db="EMBL/GenBank/DDBJ databases">
        <title>The Natural Products Discovery Center: Release of the First 8490 Sequenced Strains for Exploring Actinobacteria Biosynthetic Diversity.</title>
        <authorList>
            <person name="Kalkreuter E."/>
            <person name="Kautsar S.A."/>
            <person name="Yang D."/>
            <person name="Bader C.D."/>
            <person name="Teijaro C.N."/>
            <person name="Fluegel L."/>
            <person name="Davis C.M."/>
            <person name="Simpson J.R."/>
            <person name="Lauterbach L."/>
            <person name="Steele A.D."/>
            <person name="Gui C."/>
            <person name="Meng S."/>
            <person name="Li G."/>
            <person name="Viehrig K."/>
            <person name="Ye F."/>
            <person name="Su P."/>
            <person name="Kiefer A.F."/>
            <person name="Nichols A."/>
            <person name="Cepeda A.J."/>
            <person name="Yan W."/>
            <person name="Fan B."/>
            <person name="Jiang Y."/>
            <person name="Adhikari A."/>
            <person name="Zheng C.-J."/>
            <person name="Schuster L."/>
            <person name="Cowan T.M."/>
            <person name="Smanski M.J."/>
            <person name="Chevrette M.G."/>
            <person name="De Carvalho L.P.S."/>
            <person name="Shen B."/>
        </authorList>
    </citation>
    <scope>NUCLEOTIDE SEQUENCE [LARGE SCALE GENOMIC DNA]</scope>
    <source>
        <strain evidence="2 3">NPDC004045</strain>
    </source>
</reference>
<dbReference type="EMBL" id="JBIAMX010000001">
    <property type="protein sequence ID" value="MFF0541538.1"/>
    <property type="molecule type" value="Genomic_DNA"/>
</dbReference>
<proteinExistence type="predicted"/>
<feature type="signal peptide" evidence="1">
    <location>
        <begin position="1"/>
        <end position="23"/>
    </location>
</feature>
<comment type="caution">
    <text evidence="2">The sequence shown here is derived from an EMBL/GenBank/DDBJ whole genome shotgun (WGS) entry which is preliminary data.</text>
</comment>
<evidence type="ECO:0000313" key="2">
    <source>
        <dbReference type="EMBL" id="MFF0541538.1"/>
    </source>
</evidence>
<sequence>MRIVGLIAAGIAATVLATGVAHADDTDAVEFTDSGENLPEEDFGGDYAIDRDNPGSCLVVQNHTGKTVTLRLNYPASRGSWRFAHDNVGVLTSNGRVVTSPSGRWHVRTNPPIRYSWDFDRGLNRTRGCNGSWVLTMN</sequence>
<keyword evidence="1" id="KW-0732">Signal</keyword>
<gene>
    <name evidence="2" type="ORF">ACFYTF_01715</name>
</gene>
<evidence type="ECO:0000256" key="1">
    <source>
        <dbReference type="SAM" id="SignalP"/>
    </source>
</evidence>
<name>A0ABW6PGS3_9NOCA</name>
<accession>A0ABW6PGS3</accession>
<feature type="chain" id="PRO_5047503149" description="Secreted protein" evidence="1">
    <location>
        <begin position="24"/>
        <end position="138"/>
    </location>
</feature>
<dbReference type="Proteomes" id="UP001601444">
    <property type="component" value="Unassembled WGS sequence"/>
</dbReference>
<keyword evidence="3" id="KW-1185">Reference proteome</keyword>
<evidence type="ECO:0000313" key="3">
    <source>
        <dbReference type="Proteomes" id="UP001601444"/>
    </source>
</evidence>
<organism evidence="2 3">
    <name type="scientific">Nocardia thailandica</name>
    <dbReference type="NCBI Taxonomy" id="257275"/>
    <lineage>
        <taxon>Bacteria</taxon>
        <taxon>Bacillati</taxon>
        <taxon>Actinomycetota</taxon>
        <taxon>Actinomycetes</taxon>
        <taxon>Mycobacteriales</taxon>
        <taxon>Nocardiaceae</taxon>
        <taxon>Nocardia</taxon>
    </lineage>
</organism>
<evidence type="ECO:0008006" key="4">
    <source>
        <dbReference type="Google" id="ProtNLM"/>
    </source>
</evidence>
<dbReference type="RefSeq" id="WP_043646311.1">
    <property type="nucleotide sequence ID" value="NZ_JBIAMX010000001.1"/>
</dbReference>